<gene>
    <name evidence="2" type="ORF">MKS91_04550</name>
</gene>
<dbReference type="Proteomes" id="UP001320768">
    <property type="component" value="Unassembled WGS sequence"/>
</dbReference>
<keyword evidence="1" id="KW-1133">Transmembrane helix</keyword>
<evidence type="ECO:0000256" key="1">
    <source>
        <dbReference type="SAM" id="Phobius"/>
    </source>
</evidence>
<organism evidence="2 3">
    <name type="scientific">Candidatus Synchoanobacter obligatus</name>
    <dbReference type="NCBI Taxonomy" id="2919597"/>
    <lineage>
        <taxon>Bacteria</taxon>
        <taxon>Pseudomonadati</taxon>
        <taxon>Pseudomonadota</taxon>
        <taxon>Gammaproteobacteria</taxon>
        <taxon>Candidatus Comchoanobacterales</taxon>
        <taxon>Candidatus Comchoanobacteraceae</taxon>
        <taxon>Candidatus Synchoanobacter</taxon>
    </lineage>
</organism>
<keyword evidence="1" id="KW-0812">Transmembrane</keyword>
<keyword evidence="1" id="KW-0472">Membrane</keyword>
<accession>A0ABT1L5V7</accession>
<feature type="transmembrane region" description="Helical" evidence="1">
    <location>
        <begin position="21"/>
        <end position="44"/>
    </location>
</feature>
<reference evidence="2 3" key="1">
    <citation type="journal article" date="2022" name="Nat. Microbiol.">
        <title>The microbiome of a bacterivorous marine choanoflagellate contains a resource-demanding obligate bacterial associate.</title>
        <authorList>
            <person name="Needham D.M."/>
            <person name="Poirier C."/>
            <person name="Bachy C."/>
            <person name="George E.E."/>
            <person name="Wilken S."/>
            <person name="Yung C.C.M."/>
            <person name="Limardo A.J."/>
            <person name="Morando M."/>
            <person name="Sudek L."/>
            <person name="Malmstrom R.R."/>
            <person name="Keeling P.J."/>
            <person name="Santoro A.E."/>
            <person name="Worden A.Z."/>
        </authorList>
    </citation>
    <scope>NUCLEOTIDE SEQUENCE [LARGE SCALE GENOMIC DNA]</scope>
    <source>
        <strain evidence="2 3">Comchoano-2</strain>
    </source>
</reference>
<sequence>MLYINRLTVMFPDYTRTRHTLLLASIFLTSIWFPQYQIIAFTLYTLNQLYQSYYQISPPPLLKISNAQSEFWKKIFNSSTPQQTASNTVSFSGMGRTTRDSLSSKITTHLNTLILKYRHWIPLYRQKIKGCHHIRLGWEPFGFSAAFSKHYLSLSIKALLHSRITLSYPMVAACVSILVLILFTNPLTSFMTTYALLLSYDSPHKKADFHLMDPLSNPPSPYYRSLHYLPQLLICRLMLPSGFKFLPDSIILATSLCMMDSCPKAPNQKEQPTAHSRLLHQ</sequence>
<comment type="caution">
    <text evidence="2">The sequence shown here is derived from an EMBL/GenBank/DDBJ whole genome shotgun (WGS) entry which is preliminary data.</text>
</comment>
<keyword evidence="3" id="KW-1185">Reference proteome</keyword>
<proteinExistence type="predicted"/>
<dbReference type="EMBL" id="JAKUDN010000002">
    <property type="protein sequence ID" value="MCP8352554.1"/>
    <property type="molecule type" value="Genomic_DNA"/>
</dbReference>
<feature type="transmembrane region" description="Helical" evidence="1">
    <location>
        <begin position="170"/>
        <end position="197"/>
    </location>
</feature>
<protein>
    <submittedName>
        <fullName evidence="2">Uncharacterized protein</fullName>
    </submittedName>
</protein>
<name>A0ABT1L5V7_9GAMM</name>
<evidence type="ECO:0000313" key="2">
    <source>
        <dbReference type="EMBL" id="MCP8352554.1"/>
    </source>
</evidence>
<evidence type="ECO:0000313" key="3">
    <source>
        <dbReference type="Proteomes" id="UP001320768"/>
    </source>
</evidence>
<dbReference type="RefSeq" id="WP_258569660.1">
    <property type="nucleotide sequence ID" value="NZ_JAKUDN010000002.1"/>
</dbReference>